<dbReference type="InterPro" id="IPR046163">
    <property type="entry name" value="DUF6165"/>
</dbReference>
<dbReference type="KEGG" id="hat:RC74_12505"/>
<organism evidence="2 3">
    <name type="scientific">Falsihalocynthiibacter arcticus</name>
    <dbReference type="NCBI Taxonomy" id="1579316"/>
    <lineage>
        <taxon>Bacteria</taxon>
        <taxon>Pseudomonadati</taxon>
        <taxon>Pseudomonadota</taxon>
        <taxon>Alphaproteobacteria</taxon>
        <taxon>Rhodobacterales</taxon>
        <taxon>Roseobacteraceae</taxon>
        <taxon>Falsihalocynthiibacter</taxon>
    </lineage>
</organism>
<name>A0A126V0W6_9RHOB</name>
<sequence length="132" mass="15421">MLISIGFGDFLDRLTILEIKSERIQNVEKKRTAQEQLASYKCEFQRAIQQFDQDCIRDLAELKSKLKEINWHLWDVEDALRLKDATECFDDDFVRQARRVYFLNDRRAEVKTSIDHACGSAVSEVKEHATAP</sequence>
<evidence type="ECO:0000313" key="3">
    <source>
        <dbReference type="Proteomes" id="UP000070371"/>
    </source>
</evidence>
<dbReference type="AlphaFoldDB" id="A0A126V0W6"/>
<dbReference type="Proteomes" id="UP000070371">
    <property type="component" value="Chromosome"/>
</dbReference>
<dbReference type="EMBL" id="CP014327">
    <property type="protein sequence ID" value="AML51981.1"/>
    <property type="molecule type" value="Genomic_DNA"/>
</dbReference>
<keyword evidence="1" id="KW-0175">Coiled coil</keyword>
<gene>
    <name evidence="2" type="ORF">RC74_12505</name>
</gene>
<keyword evidence="3" id="KW-1185">Reference proteome</keyword>
<evidence type="ECO:0000313" key="2">
    <source>
        <dbReference type="EMBL" id="AML51981.1"/>
    </source>
</evidence>
<dbReference type="Pfam" id="PF19662">
    <property type="entry name" value="DUF6165"/>
    <property type="match status" value="1"/>
</dbReference>
<protein>
    <submittedName>
        <fullName evidence="2">Uncharacterized protein</fullName>
    </submittedName>
</protein>
<accession>A0A126V0W6</accession>
<feature type="coiled-coil region" evidence="1">
    <location>
        <begin position="17"/>
        <end position="50"/>
    </location>
</feature>
<reference evidence="2 3" key="1">
    <citation type="submission" date="2016-02" db="EMBL/GenBank/DDBJ databases">
        <title>Complete genome sequence of Halocynthiibacter arcticus PAMC 20958t from arctic marine sediment.</title>
        <authorList>
            <person name="Lee Y.M."/>
            <person name="Baek K."/>
            <person name="Lee H.K."/>
            <person name="Shin S.C."/>
        </authorList>
    </citation>
    <scope>NUCLEOTIDE SEQUENCE [LARGE SCALE GENOMIC DNA]</scope>
    <source>
        <strain evidence="2">PAMC 20958</strain>
    </source>
</reference>
<dbReference type="STRING" id="1579316.RC74_12505"/>
<evidence type="ECO:0000256" key="1">
    <source>
        <dbReference type="SAM" id="Coils"/>
    </source>
</evidence>
<proteinExistence type="predicted"/>